<dbReference type="OrthoDB" id="10038994at2759"/>
<feature type="region of interest" description="Disordered" evidence="1">
    <location>
        <begin position="77"/>
        <end position="114"/>
    </location>
</feature>
<accession>A0A9P0AB24</accession>
<protein>
    <submittedName>
        <fullName evidence="2">Uncharacterized protein</fullName>
    </submittedName>
</protein>
<keyword evidence="3" id="KW-1185">Reference proteome</keyword>
<feature type="compositionally biased region" description="Basic and acidic residues" evidence="1">
    <location>
        <begin position="104"/>
        <end position="114"/>
    </location>
</feature>
<sequence length="114" mass="12053">MAKSDDNAWQEACLVKGGTKLVISTAVGFILAAVMPTRKRVCAAVPWFAKKNVWALSGLGVGLGLAAATCAQEQVTQSNTKSACAGKKTQKASEHSLWRTKVGLKTESKTSDEK</sequence>
<dbReference type="AlphaFoldDB" id="A0A9P0AB24"/>
<evidence type="ECO:0000313" key="2">
    <source>
        <dbReference type="EMBL" id="CAH0387787.1"/>
    </source>
</evidence>
<reference evidence="2" key="1">
    <citation type="submission" date="2021-12" db="EMBL/GenBank/DDBJ databases">
        <authorList>
            <person name="King R."/>
        </authorList>
    </citation>
    <scope>NUCLEOTIDE SEQUENCE</scope>
</reference>
<evidence type="ECO:0000256" key="1">
    <source>
        <dbReference type="SAM" id="MobiDB-lite"/>
    </source>
</evidence>
<evidence type="ECO:0000313" key="3">
    <source>
        <dbReference type="Proteomes" id="UP001152759"/>
    </source>
</evidence>
<dbReference type="KEGG" id="btab:109039553"/>
<dbReference type="EMBL" id="OU963864">
    <property type="protein sequence ID" value="CAH0387787.1"/>
    <property type="molecule type" value="Genomic_DNA"/>
</dbReference>
<organism evidence="2 3">
    <name type="scientific">Bemisia tabaci</name>
    <name type="common">Sweetpotato whitefly</name>
    <name type="synonym">Aleurodes tabaci</name>
    <dbReference type="NCBI Taxonomy" id="7038"/>
    <lineage>
        <taxon>Eukaryota</taxon>
        <taxon>Metazoa</taxon>
        <taxon>Ecdysozoa</taxon>
        <taxon>Arthropoda</taxon>
        <taxon>Hexapoda</taxon>
        <taxon>Insecta</taxon>
        <taxon>Pterygota</taxon>
        <taxon>Neoptera</taxon>
        <taxon>Paraneoptera</taxon>
        <taxon>Hemiptera</taxon>
        <taxon>Sternorrhyncha</taxon>
        <taxon>Aleyrodoidea</taxon>
        <taxon>Aleyrodidae</taxon>
        <taxon>Aleyrodinae</taxon>
        <taxon>Bemisia</taxon>
    </lineage>
</organism>
<gene>
    <name evidence="2" type="ORF">BEMITA_LOCUS6759</name>
</gene>
<name>A0A9P0AB24_BEMTA</name>
<proteinExistence type="predicted"/>
<dbReference type="Proteomes" id="UP001152759">
    <property type="component" value="Chromosome 3"/>
</dbReference>